<protein>
    <submittedName>
        <fullName evidence="1">Uncharacterized protein</fullName>
    </submittedName>
</protein>
<evidence type="ECO:0000313" key="2">
    <source>
        <dbReference type="Proteomes" id="UP000093928"/>
    </source>
</evidence>
<reference evidence="1 2" key="1">
    <citation type="submission" date="2016-06" db="EMBL/GenBank/DDBJ databases">
        <authorList>
            <person name="Kjaerup R.B."/>
            <person name="Dalgaard T.S."/>
            <person name="Juul-Madsen H.R."/>
        </authorList>
    </citation>
    <scope>NUCLEOTIDE SEQUENCE [LARGE SCALE GENOMIC DNA]</scope>
    <source>
        <strain evidence="1 2">1165133.8</strain>
    </source>
</reference>
<organism evidence="1 2">
    <name type="scientific">Mycobacterium asiaticum</name>
    <dbReference type="NCBI Taxonomy" id="1790"/>
    <lineage>
        <taxon>Bacteria</taxon>
        <taxon>Bacillati</taxon>
        <taxon>Actinomycetota</taxon>
        <taxon>Actinomycetes</taxon>
        <taxon>Mycobacteriales</taxon>
        <taxon>Mycobacteriaceae</taxon>
        <taxon>Mycobacterium</taxon>
    </lineage>
</organism>
<dbReference type="AlphaFoldDB" id="A0A1A3NXR4"/>
<dbReference type="Proteomes" id="UP000093928">
    <property type="component" value="Unassembled WGS sequence"/>
</dbReference>
<dbReference type="EMBL" id="LZLS01000107">
    <property type="protein sequence ID" value="OBK26741.1"/>
    <property type="molecule type" value="Genomic_DNA"/>
</dbReference>
<proteinExistence type="predicted"/>
<gene>
    <name evidence="1" type="ORF">A5634_24500</name>
</gene>
<evidence type="ECO:0000313" key="1">
    <source>
        <dbReference type="EMBL" id="OBK26741.1"/>
    </source>
</evidence>
<accession>A0A1A3NXR4</accession>
<comment type="caution">
    <text evidence="1">The sequence shown here is derived from an EMBL/GenBank/DDBJ whole genome shotgun (WGS) entry which is preliminary data.</text>
</comment>
<name>A0A1A3NXR4_MYCAS</name>
<sequence length="111" mass="11848">MQSDQRREPSQCIPVSLRDALAITTSGLDLFGCDTELFGDGGIFVAVHGCAQALARVSDAPRRWSVAKVCKRLSSLRSYSAATAVGTSTSASPSWGRWARSKIVCSGVVWL</sequence>